<dbReference type="RefSeq" id="WP_189385187.1">
    <property type="nucleotide sequence ID" value="NZ_BAABFY010000047.1"/>
</dbReference>
<reference evidence="2" key="2">
    <citation type="submission" date="2020-09" db="EMBL/GenBank/DDBJ databases">
        <authorList>
            <person name="Sun Q."/>
            <person name="Kim S."/>
        </authorList>
    </citation>
    <scope>NUCLEOTIDE SEQUENCE</scope>
    <source>
        <strain evidence="2">KCTC 23732</strain>
    </source>
</reference>
<evidence type="ECO:0000313" key="3">
    <source>
        <dbReference type="Proteomes" id="UP000608345"/>
    </source>
</evidence>
<protein>
    <recommendedName>
        <fullName evidence="4">Two pore domain potassium channel family protein</fullName>
    </recommendedName>
</protein>
<proteinExistence type="predicted"/>
<accession>A0A918JPM2</accession>
<gene>
    <name evidence="2" type="ORF">GCM10011450_18330</name>
</gene>
<name>A0A918JPM2_9BURK</name>
<dbReference type="EMBL" id="BMYS01000012">
    <property type="protein sequence ID" value="GGW88543.1"/>
    <property type="molecule type" value="Genomic_DNA"/>
</dbReference>
<comment type="caution">
    <text evidence="2">The sequence shown here is derived from an EMBL/GenBank/DDBJ whole genome shotgun (WGS) entry which is preliminary data.</text>
</comment>
<keyword evidence="1" id="KW-0812">Transmembrane</keyword>
<sequence length="116" mass="12956">MYESKKQPLLPARHFRYRLLAHVFYALIVLVVTMAIGVIAHLILEPINWHDALLNTALIIGGLGPYILPESVAGKVFFALYSMCVGLVFIGTLGIILAPLAHRIIHKFHLDDDQNL</sequence>
<organism evidence="2 3">
    <name type="scientific">Advenella faeciporci</name>
    <dbReference type="NCBI Taxonomy" id="797535"/>
    <lineage>
        <taxon>Bacteria</taxon>
        <taxon>Pseudomonadati</taxon>
        <taxon>Pseudomonadota</taxon>
        <taxon>Betaproteobacteria</taxon>
        <taxon>Burkholderiales</taxon>
        <taxon>Alcaligenaceae</taxon>
    </lineage>
</organism>
<keyword evidence="1" id="KW-0472">Membrane</keyword>
<keyword evidence="3" id="KW-1185">Reference proteome</keyword>
<feature type="transmembrane region" description="Helical" evidence="1">
    <location>
        <begin position="78"/>
        <end position="100"/>
    </location>
</feature>
<feature type="transmembrane region" description="Helical" evidence="1">
    <location>
        <begin position="20"/>
        <end position="44"/>
    </location>
</feature>
<evidence type="ECO:0000256" key="1">
    <source>
        <dbReference type="SAM" id="Phobius"/>
    </source>
</evidence>
<keyword evidence="1" id="KW-1133">Transmembrane helix</keyword>
<reference evidence="2" key="1">
    <citation type="journal article" date="2014" name="Int. J. Syst. Evol. Microbiol.">
        <title>Complete genome sequence of Corynebacterium casei LMG S-19264T (=DSM 44701T), isolated from a smear-ripened cheese.</title>
        <authorList>
            <consortium name="US DOE Joint Genome Institute (JGI-PGF)"/>
            <person name="Walter F."/>
            <person name="Albersmeier A."/>
            <person name="Kalinowski J."/>
            <person name="Ruckert C."/>
        </authorList>
    </citation>
    <scope>NUCLEOTIDE SEQUENCE</scope>
    <source>
        <strain evidence="2">KCTC 23732</strain>
    </source>
</reference>
<dbReference type="Proteomes" id="UP000608345">
    <property type="component" value="Unassembled WGS sequence"/>
</dbReference>
<evidence type="ECO:0000313" key="2">
    <source>
        <dbReference type="EMBL" id="GGW88543.1"/>
    </source>
</evidence>
<dbReference type="AlphaFoldDB" id="A0A918JPM2"/>
<evidence type="ECO:0008006" key="4">
    <source>
        <dbReference type="Google" id="ProtNLM"/>
    </source>
</evidence>